<dbReference type="AlphaFoldDB" id="A0A8R2NRS2"/>
<evidence type="ECO:0000313" key="3">
    <source>
        <dbReference type="Proteomes" id="UP000007819"/>
    </source>
</evidence>
<dbReference type="GeneID" id="100573483"/>
<evidence type="ECO:0000313" key="2">
    <source>
        <dbReference type="EnsemblMetazoa" id="XP_029346597.1"/>
    </source>
</evidence>
<evidence type="ECO:0000256" key="1">
    <source>
        <dbReference type="SAM" id="MobiDB-lite"/>
    </source>
</evidence>
<reference evidence="2" key="2">
    <citation type="submission" date="2022-06" db="UniProtKB">
        <authorList>
            <consortium name="EnsemblMetazoa"/>
        </authorList>
    </citation>
    <scope>IDENTIFICATION</scope>
</reference>
<accession>A0A8R2NRS2</accession>
<dbReference type="OrthoDB" id="6619622at2759"/>
<feature type="region of interest" description="Disordered" evidence="1">
    <location>
        <begin position="1"/>
        <end position="32"/>
    </location>
</feature>
<dbReference type="KEGG" id="api:100573483"/>
<dbReference type="EnsemblMetazoa" id="XM_029490737.1">
    <property type="protein sequence ID" value="XP_029346597.1"/>
    <property type="gene ID" value="LOC100573483"/>
</dbReference>
<reference evidence="3" key="1">
    <citation type="submission" date="2010-06" db="EMBL/GenBank/DDBJ databases">
        <authorList>
            <person name="Jiang H."/>
            <person name="Abraham K."/>
            <person name="Ali S."/>
            <person name="Alsbrooks S.L."/>
            <person name="Anim B.N."/>
            <person name="Anosike U.S."/>
            <person name="Attaway T."/>
            <person name="Bandaranaike D.P."/>
            <person name="Battles P.K."/>
            <person name="Bell S.N."/>
            <person name="Bell A.V."/>
            <person name="Beltran B."/>
            <person name="Bickham C."/>
            <person name="Bustamante Y."/>
            <person name="Caleb T."/>
            <person name="Canada A."/>
            <person name="Cardenas V."/>
            <person name="Carter K."/>
            <person name="Chacko J."/>
            <person name="Chandrabose M.N."/>
            <person name="Chavez D."/>
            <person name="Chavez A."/>
            <person name="Chen L."/>
            <person name="Chu H.-S."/>
            <person name="Claassen K.J."/>
            <person name="Cockrell R."/>
            <person name="Collins M."/>
            <person name="Cooper J.A."/>
            <person name="Cree A."/>
            <person name="Curry S.M."/>
            <person name="Da Y."/>
            <person name="Dao M.D."/>
            <person name="Das B."/>
            <person name="Davila M.-L."/>
            <person name="Davy-Carroll L."/>
            <person name="Denson S."/>
            <person name="Dinh H."/>
            <person name="Ebong V.E."/>
            <person name="Edwards J.R."/>
            <person name="Egan A."/>
            <person name="El-Daye J."/>
            <person name="Escobedo L."/>
            <person name="Fernandez S."/>
            <person name="Fernando P.R."/>
            <person name="Flagg N."/>
            <person name="Forbes L.D."/>
            <person name="Fowler R.G."/>
            <person name="Fu Q."/>
            <person name="Gabisi R.A."/>
            <person name="Ganer J."/>
            <person name="Garbino Pronczuk A."/>
            <person name="Garcia R.M."/>
            <person name="Garner T."/>
            <person name="Garrett T.E."/>
            <person name="Gonzalez D.A."/>
            <person name="Hamid H."/>
            <person name="Hawkins E.S."/>
            <person name="Hirani K."/>
            <person name="Hogues M.E."/>
            <person name="Hollins B."/>
            <person name="Hsiao C.-H."/>
            <person name="Jabil R."/>
            <person name="James M.L."/>
            <person name="Jhangiani S.N."/>
            <person name="Johnson B."/>
            <person name="Johnson Q."/>
            <person name="Joshi V."/>
            <person name="Kalu J.B."/>
            <person name="Kam C."/>
            <person name="Kashfia A."/>
            <person name="Keebler J."/>
            <person name="Kisamo H."/>
            <person name="Kovar C.L."/>
            <person name="Lago L.A."/>
            <person name="Lai C.-Y."/>
            <person name="Laidlaw J."/>
            <person name="Lara F."/>
            <person name="Le T.-K."/>
            <person name="Lee S.L."/>
            <person name="Legall F.H."/>
            <person name="Lemon S.J."/>
            <person name="Lewis L.R."/>
            <person name="Li B."/>
            <person name="Liu Y."/>
            <person name="Liu Y.-S."/>
            <person name="Lopez J."/>
            <person name="Lozado R.J."/>
            <person name="Lu J."/>
            <person name="Madu R.C."/>
            <person name="Maheshwari M."/>
            <person name="Maheshwari R."/>
            <person name="Malloy K."/>
            <person name="Martinez E."/>
            <person name="Mathew T."/>
            <person name="Mercado I.C."/>
            <person name="Mercado C."/>
            <person name="Meyer B."/>
            <person name="Montgomery K."/>
            <person name="Morgan M.B."/>
            <person name="Munidasa M."/>
            <person name="Nazareth L.V."/>
            <person name="Nelson J."/>
            <person name="Ng B.M."/>
            <person name="Nguyen N.B."/>
            <person name="Nguyen P.Q."/>
            <person name="Nguyen T."/>
            <person name="Obregon M."/>
            <person name="Okwuonu G.O."/>
            <person name="Onwere C.G."/>
            <person name="Orozco G."/>
            <person name="Parra A."/>
            <person name="Patel S."/>
            <person name="Patil S."/>
            <person name="Perez A."/>
            <person name="Perez Y."/>
            <person name="Pham C."/>
            <person name="Primus E.L."/>
            <person name="Pu L.-L."/>
            <person name="Puazo M."/>
            <person name="Qin X."/>
            <person name="Quiroz J.B."/>
            <person name="Reese J."/>
            <person name="Richards S."/>
            <person name="Rives C.M."/>
            <person name="Robberts R."/>
            <person name="Ruiz S.J."/>
            <person name="Ruiz M.J."/>
            <person name="Santibanez J."/>
            <person name="Schneider B.W."/>
            <person name="Sisson I."/>
            <person name="Smith M."/>
            <person name="Sodergren E."/>
            <person name="Song X.-Z."/>
            <person name="Song B.B."/>
            <person name="Summersgill H."/>
            <person name="Thelus R."/>
            <person name="Thornton R.D."/>
            <person name="Trejos Z.Y."/>
            <person name="Usmani K."/>
            <person name="Vattathil S."/>
            <person name="Villasana D."/>
            <person name="Walker D.L."/>
            <person name="Wang S."/>
            <person name="Wang K."/>
            <person name="White C.S."/>
            <person name="Williams A.C."/>
            <person name="Williamson J."/>
            <person name="Wilson K."/>
            <person name="Woghiren I.O."/>
            <person name="Woodworth J.R."/>
            <person name="Worley K.C."/>
            <person name="Wright R.A."/>
            <person name="Wu W."/>
            <person name="Young L."/>
            <person name="Zhang L."/>
            <person name="Zhang J."/>
            <person name="Zhu Y."/>
            <person name="Muzny D.M."/>
            <person name="Weinstock G."/>
            <person name="Gibbs R.A."/>
        </authorList>
    </citation>
    <scope>NUCLEOTIDE SEQUENCE [LARGE SCALE GENOMIC DNA]</scope>
    <source>
        <strain evidence="3">LSR1</strain>
    </source>
</reference>
<feature type="compositionally biased region" description="Polar residues" evidence="1">
    <location>
        <begin position="1"/>
        <end position="11"/>
    </location>
</feature>
<keyword evidence="3" id="KW-1185">Reference proteome</keyword>
<dbReference type="Proteomes" id="UP000007819">
    <property type="component" value="Chromosome A2"/>
</dbReference>
<name>A0A8R2NRS2_ACYPI</name>
<dbReference type="RefSeq" id="XP_029346597.1">
    <property type="nucleotide sequence ID" value="XM_029490737.1"/>
</dbReference>
<proteinExistence type="predicted"/>
<organism evidence="2 3">
    <name type="scientific">Acyrthosiphon pisum</name>
    <name type="common">Pea aphid</name>
    <dbReference type="NCBI Taxonomy" id="7029"/>
    <lineage>
        <taxon>Eukaryota</taxon>
        <taxon>Metazoa</taxon>
        <taxon>Ecdysozoa</taxon>
        <taxon>Arthropoda</taxon>
        <taxon>Hexapoda</taxon>
        <taxon>Insecta</taxon>
        <taxon>Pterygota</taxon>
        <taxon>Neoptera</taxon>
        <taxon>Paraneoptera</taxon>
        <taxon>Hemiptera</taxon>
        <taxon>Sternorrhyncha</taxon>
        <taxon>Aphidomorpha</taxon>
        <taxon>Aphidoidea</taxon>
        <taxon>Aphididae</taxon>
        <taxon>Macrosiphini</taxon>
        <taxon>Acyrthosiphon</taxon>
    </lineage>
</organism>
<protein>
    <submittedName>
        <fullName evidence="2">Uncharacterized protein</fullName>
    </submittedName>
</protein>
<sequence length="213" mass="25076">MPYSESVSMNRNIPKAKGSPKWRRPKPSADKTRFMEKPNFTTRTGKLVDVLYGRRHCNSRGDITLLCTYFEANERHKRLPKGSKSFVKNETSNDNFCSDKRKLRTTNIENEPSYMLQQYDKPSAKINAVLKDLGFVCNNDKMYTFYPSQIYYFKDAQKHITRYGQKSYIAPKLKNSIDSYDGYNQNGRHQKLIHSKTYPENNNYYNNNYKIEV</sequence>